<protein>
    <submittedName>
        <fullName evidence="2">ATP-binding protein</fullName>
    </submittedName>
</protein>
<dbReference type="PANTHER" id="PTHR40396">
    <property type="entry name" value="ATPASE-LIKE PROTEIN"/>
    <property type="match status" value="1"/>
</dbReference>
<sequence>MRERLIVKSFGPVKELDITFRKVTVFIGDQGTGKSCIAKLFSLFKWLEKELLLQRQKISYYEQYNRFQTKLCAYHRIESFLKDETYIHFVGENYTFKYENSSFHILENEAKNNIVPKIMYVPAERSILSVAENKTKLMKELPDSCDAFFDEFSEAKKTFKAGYDLPFGDLHYEYDQLNDTSRISGSDYADKPVKLANASSGIQAALPLCIVSEYLSDKVASREEKKQSKEERDKLEKKVAEIINNDSYTESVKDMMLKQLSSLNRYGCFINIAEEPELNLFPKSQMGVLSSLIAANAKTDGNMLVITTHSPYSLAILNLLLLASKVYAIATDEEMQKTIKEIVDSRFHISIEDLAAYNLSEGNGIDYCRSIVNETTGLISKNDLDSLSGEITRKFNALYQIYGTAAR</sequence>
<reference evidence="3 4" key="1">
    <citation type="submission" date="2018-08" db="EMBL/GenBank/DDBJ databases">
        <title>A genome reference for cultivated species of the human gut microbiota.</title>
        <authorList>
            <person name="Zou Y."/>
            <person name="Xue W."/>
            <person name="Luo G."/>
        </authorList>
    </citation>
    <scope>NUCLEOTIDE SEQUENCE [LARGE SCALE GENOMIC DNA]</scope>
    <source>
        <strain evidence="3 4">AF12-7</strain>
    </source>
</reference>
<name>A0A413BA60_BACSE</name>
<evidence type="ECO:0000256" key="1">
    <source>
        <dbReference type="SAM" id="Coils"/>
    </source>
</evidence>
<dbReference type="InterPro" id="IPR027417">
    <property type="entry name" value="P-loop_NTPase"/>
</dbReference>
<dbReference type="Proteomes" id="UP000285150">
    <property type="component" value="Unassembled WGS sequence"/>
</dbReference>
<dbReference type="GO" id="GO:0005524">
    <property type="term" value="F:ATP binding"/>
    <property type="evidence" value="ECO:0007669"/>
    <property type="project" value="UniProtKB-KW"/>
</dbReference>
<keyword evidence="2" id="KW-0547">Nucleotide-binding</keyword>
<dbReference type="Gene3D" id="3.40.50.300">
    <property type="entry name" value="P-loop containing nucleotide triphosphate hydrolases"/>
    <property type="match status" value="1"/>
</dbReference>
<evidence type="ECO:0000313" key="4">
    <source>
        <dbReference type="Proteomes" id="UP000285150"/>
    </source>
</evidence>
<accession>A0A413BA60</accession>
<dbReference type="PANTHER" id="PTHR40396:SF1">
    <property type="entry name" value="ATPASE AAA-TYPE CORE DOMAIN-CONTAINING PROTEIN"/>
    <property type="match status" value="1"/>
</dbReference>
<gene>
    <name evidence="3" type="ORF">DWV77_05185</name>
    <name evidence="2" type="ORF">F9950_11315</name>
</gene>
<dbReference type="EMBL" id="WCLA01000022">
    <property type="protein sequence ID" value="KAB5326827.1"/>
    <property type="molecule type" value="Genomic_DNA"/>
</dbReference>
<dbReference type="AlphaFoldDB" id="A0A413BA60"/>
<evidence type="ECO:0000313" key="5">
    <source>
        <dbReference type="Proteomes" id="UP000431177"/>
    </source>
</evidence>
<keyword evidence="2" id="KW-0067">ATP-binding</keyword>
<dbReference type="EMBL" id="QSAF01000004">
    <property type="protein sequence ID" value="RGW35346.1"/>
    <property type="molecule type" value="Genomic_DNA"/>
</dbReference>
<organism evidence="3 4">
    <name type="scientific">Bacteroides stercoris</name>
    <dbReference type="NCBI Taxonomy" id="46506"/>
    <lineage>
        <taxon>Bacteria</taxon>
        <taxon>Pseudomonadati</taxon>
        <taxon>Bacteroidota</taxon>
        <taxon>Bacteroidia</taxon>
        <taxon>Bacteroidales</taxon>
        <taxon>Bacteroidaceae</taxon>
        <taxon>Bacteroides</taxon>
    </lineage>
</organism>
<evidence type="ECO:0000313" key="3">
    <source>
        <dbReference type="EMBL" id="RGW35346.1"/>
    </source>
</evidence>
<dbReference type="Proteomes" id="UP000431177">
    <property type="component" value="Unassembled WGS sequence"/>
</dbReference>
<feature type="coiled-coil region" evidence="1">
    <location>
        <begin position="218"/>
        <end position="245"/>
    </location>
</feature>
<keyword evidence="1" id="KW-0175">Coiled coil</keyword>
<comment type="caution">
    <text evidence="3">The sequence shown here is derived from an EMBL/GenBank/DDBJ whole genome shotgun (WGS) entry which is preliminary data.</text>
</comment>
<proteinExistence type="predicted"/>
<dbReference type="RefSeq" id="WP_117713564.1">
    <property type="nucleotide sequence ID" value="NZ_JAQCSR010000006.1"/>
</dbReference>
<reference evidence="2 5" key="2">
    <citation type="journal article" date="2019" name="Nat. Med.">
        <title>A library of human gut bacterial isolates paired with longitudinal multiomics data enables mechanistic microbiome research.</title>
        <authorList>
            <person name="Poyet M."/>
            <person name="Groussin M."/>
            <person name="Gibbons S.M."/>
            <person name="Avila-Pacheco J."/>
            <person name="Jiang X."/>
            <person name="Kearney S.M."/>
            <person name="Perrotta A.R."/>
            <person name="Berdy B."/>
            <person name="Zhao S."/>
            <person name="Lieberman T.D."/>
            <person name="Swanson P.K."/>
            <person name="Smith M."/>
            <person name="Roesemann S."/>
            <person name="Alexander J.E."/>
            <person name="Rich S.A."/>
            <person name="Livny J."/>
            <person name="Vlamakis H."/>
            <person name="Clish C."/>
            <person name="Bullock K."/>
            <person name="Deik A."/>
            <person name="Scott J."/>
            <person name="Pierce K.A."/>
            <person name="Xavier R.J."/>
            <person name="Alm E.J."/>
        </authorList>
    </citation>
    <scope>NUCLEOTIDE SEQUENCE [LARGE SCALE GENOMIC DNA]</scope>
    <source>
        <strain evidence="2 5">BIOML-A2</strain>
    </source>
</reference>
<evidence type="ECO:0000313" key="2">
    <source>
        <dbReference type="EMBL" id="KAB5326827.1"/>
    </source>
</evidence>
<dbReference type="SUPFAM" id="SSF52540">
    <property type="entry name" value="P-loop containing nucleoside triphosphate hydrolases"/>
    <property type="match status" value="1"/>
</dbReference>